<keyword evidence="3" id="KW-1185">Reference proteome</keyword>
<protein>
    <submittedName>
        <fullName evidence="2">Uncharacterized protein</fullName>
    </submittedName>
</protein>
<dbReference type="Proteomes" id="UP001189429">
    <property type="component" value="Unassembled WGS sequence"/>
</dbReference>
<evidence type="ECO:0000256" key="1">
    <source>
        <dbReference type="SAM" id="MobiDB-lite"/>
    </source>
</evidence>
<feature type="region of interest" description="Disordered" evidence="1">
    <location>
        <begin position="106"/>
        <end position="127"/>
    </location>
</feature>
<organism evidence="2 3">
    <name type="scientific">Prorocentrum cordatum</name>
    <dbReference type="NCBI Taxonomy" id="2364126"/>
    <lineage>
        <taxon>Eukaryota</taxon>
        <taxon>Sar</taxon>
        <taxon>Alveolata</taxon>
        <taxon>Dinophyceae</taxon>
        <taxon>Prorocentrales</taxon>
        <taxon>Prorocentraceae</taxon>
        <taxon>Prorocentrum</taxon>
    </lineage>
</organism>
<comment type="caution">
    <text evidence="2">The sequence shown here is derived from an EMBL/GenBank/DDBJ whole genome shotgun (WGS) entry which is preliminary data.</text>
</comment>
<proteinExistence type="predicted"/>
<name>A0ABN9RXD7_9DINO</name>
<gene>
    <name evidence="2" type="ORF">PCOR1329_LOCUS24562</name>
</gene>
<accession>A0ABN9RXD7</accession>
<reference evidence="2" key="1">
    <citation type="submission" date="2023-10" db="EMBL/GenBank/DDBJ databases">
        <authorList>
            <person name="Chen Y."/>
            <person name="Shah S."/>
            <person name="Dougan E. K."/>
            <person name="Thang M."/>
            <person name="Chan C."/>
        </authorList>
    </citation>
    <scope>NUCLEOTIDE SEQUENCE [LARGE SCALE GENOMIC DNA]</scope>
</reference>
<sequence length="163" mass="17114">MVMPETCSTLSTLGGNRAATSPIALPSCLGARLLRGDGGQAGGVVRKRAVLQFACPRARTRVLSKSSGAVRLSSWMATTPSCWSPRRRKPCSWKHPHDADARLHAGGAGAALDDPGRSLAASGPELPDVHAHPFRSAAEVLHGLLDLQRLRQRRATEGAAAAP</sequence>
<evidence type="ECO:0000313" key="3">
    <source>
        <dbReference type="Proteomes" id="UP001189429"/>
    </source>
</evidence>
<dbReference type="EMBL" id="CAUYUJ010008467">
    <property type="protein sequence ID" value="CAK0824051.1"/>
    <property type="molecule type" value="Genomic_DNA"/>
</dbReference>
<evidence type="ECO:0000313" key="2">
    <source>
        <dbReference type="EMBL" id="CAK0824051.1"/>
    </source>
</evidence>